<dbReference type="PANTHER" id="PTHR33108">
    <property type="entry name" value="OS01G0745000 PROTEIN"/>
    <property type="match status" value="1"/>
</dbReference>
<comment type="caution">
    <text evidence="2">The sequence shown here is derived from an EMBL/GenBank/DDBJ whole genome shotgun (WGS) entry which is preliminary data.</text>
</comment>
<evidence type="ECO:0000313" key="2">
    <source>
        <dbReference type="EMBL" id="KAG6468944.1"/>
    </source>
</evidence>
<evidence type="ECO:0000313" key="3">
    <source>
        <dbReference type="Proteomes" id="UP000734854"/>
    </source>
</evidence>
<dbReference type="Pfam" id="PF07911">
    <property type="entry name" value="DUF1677"/>
    <property type="match status" value="1"/>
</dbReference>
<sequence length="154" mass="16404">MSTTLISSGAEATVVAAAAAAAVEVEFASCDCCGLTEECTPAYIAVVRERHVGRWICGLCAEAVQDEIRRSELMISTEEAMGRHATFCRSFRSAEEPAVDPAEQLIAAVKHLLRRSLESPRAVRSTPSSPRTGGGLRPRSNLVRTGSGFPELLG</sequence>
<evidence type="ECO:0008006" key="4">
    <source>
        <dbReference type="Google" id="ProtNLM"/>
    </source>
</evidence>
<organism evidence="2 3">
    <name type="scientific">Zingiber officinale</name>
    <name type="common">Ginger</name>
    <name type="synonym">Amomum zingiber</name>
    <dbReference type="NCBI Taxonomy" id="94328"/>
    <lineage>
        <taxon>Eukaryota</taxon>
        <taxon>Viridiplantae</taxon>
        <taxon>Streptophyta</taxon>
        <taxon>Embryophyta</taxon>
        <taxon>Tracheophyta</taxon>
        <taxon>Spermatophyta</taxon>
        <taxon>Magnoliopsida</taxon>
        <taxon>Liliopsida</taxon>
        <taxon>Zingiberales</taxon>
        <taxon>Zingiberaceae</taxon>
        <taxon>Zingiber</taxon>
    </lineage>
</organism>
<dbReference type="Proteomes" id="UP000734854">
    <property type="component" value="Unassembled WGS sequence"/>
</dbReference>
<protein>
    <recommendedName>
        <fullName evidence="4">DUF1677 family protein</fullName>
    </recommendedName>
</protein>
<dbReference type="AlphaFoldDB" id="A0A8J5EST9"/>
<name>A0A8J5EST9_ZINOF</name>
<proteinExistence type="predicted"/>
<gene>
    <name evidence="2" type="ORF">ZIOFF_073639</name>
</gene>
<dbReference type="PANTHER" id="PTHR33108:SF32">
    <property type="entry name" value="DUF1677 FAMILY PROTEIN (DUF1677)"/>
    <property type="match status" value="1"/>
</dbReference>
<accession>A0A8J5EST9</accession>
<keyword evidence="3" id="KW-1185">Reference proteome</keyword>
<dbReference type="OrthoDB" id="1911663at2759"/>
<dbReference type="InterPro" id="IPR012876">
    <property type="entry name" value="DUF1677_pln"/>
</dbReference>
<feature type="region of interest" description="Disordered" evidence="1">
    <location>
        <begin position="118"/>
        <end position="154"/>
    </location>
</feature>
<reference evidence="2 3" key="1">
    <citation type="submission" date="2020-08" db="EMBL/GenBank/DDBJ databases">
        <title>Plant Genome Project.</title>
        <authorList>
            <person name="Zhang R.-G."/>
        </authorList>
    </citation>
    <scope>NUCLEOTIDE SEQUENCE [LARGE SCALE GENOMIC DNA]</scope>
    <source>
        <tissue evidence="2">Rhizome</tissue>
    </source>
</reference>
<evidence type="ECO:0000256" key="1">
    <source>
        <dbReference type="SAM" id="MobiDB-lite"/>
    </source>
</evidence>
<dbReference type="EMBL" id="JACMSC010000022">
    <property type="protein sequence ID" value="KAG6468944.1"/>
    <property type="molecule type" value="Genomic_DNA"/>
</dbReference>